<gene>
    <name evidence="2" type="ORF">PVK06_005049</name>
</gene>
<evidence type="ECO:0000313" key="3">
    <source>
        <dbReference type="Proteomes" id="UP001358586"/>
    </source>
</evidence>
<dbReference type="EMBL" id="JARKNE010000002">
    <property type="protein sequence ID" value="KAK5842667.1"/>
    <property type="molecule type" value="Genomic_DNA"/>
</dbReference>
<protein>
    <submittedName>
        <fullName evidence="2">Uncharacterized protein</fullName>
    </submittedName>
</protein>
<proteinExistence type="predicted"/>
<keyword evidence="3" id="KW-1185">Reference proteome</keyword>
<organism evidence="2 3">
    <name type="scientific">Gossypium arboreum</name>
    <name type="common">Tree cotton</name>
    <name type="synonym">Gossypium nanking</name>
    <dbReference type="NCBI Taxonomy" id="29729"/>
    <lineage>
        <taxon>Eukaryota</taxon>
        <taxon>Viridiplantae</taxon>
        <taxon>Streptophyta</taxon>
        <taxon>Embryophyta</taxon>
        <taxon>Tracheophyta</taxon>
        <taxon>Spermatophyta</taxon>
        <taxon>Magnoliopsida</taxon>
        <taxon>eudicotyledons</taxon>
        <taxon>Gunneridae</taxon>
        <taxon>Pentapetalae</taxon>
        <taxon>rosids</taxon>
        <taxon>malvids</taxon>
        <taxon>Malvales</taxon>
        <taxon>Malvaceae</taxon>
        <taxon>Malvoideae</taxon>
        <taxon>Gossypium</taxon>
    </lineage>
</organism>
<sequence length="127" mass="15417">MNIEFYRSVYDLSKLSWLYGDSTNQWSQDYKDEQPECLNKLLPKPNDYTSERARDPMNQSRSLLEQHWSKQRPSWTQEVSTNQQSYDRRIGECDYSSELPYELDLYKPFLRDLEFQANLEEIEKWVD</sequence>
<evidence type="ECO:0000256" key="1">
    <source>
        <dbReference type="SAM" id="MobiDB-lite"/>
    </source>
</evidence>
<feature type="compositionally biased region" description="Polar residues" evidence="1">
    <location>
        <begin position="71"/>
        <end position="85"/>
    </location>
</feature>
<feature type="region of interest" description="Disordered" evidence="1">
    <location>
        <begin position="43"/>
        <end position="85"/>
    </location>
</feature>
<name>A0ABR0QTK7_GOSAR</name>
<dbReference type="Proteomes" id="UP001358586">
    <property type="component" value="Chromosome 2"/>
</dbReference>
<reference evidence="2 3" key="1">
    <citation type="submission" date="2023-03" db="EMBL/GenBank/DDBJ databases">
        <title>WGS of Gossypium arboreum.</title>
        <authorList>
            <person name="Yu D."/>
        </authorList>
    </citation>
    <scope>NUCLEOTIDE SEQUENCE [LARGE SCALE GENOMIC DNA]</scope>
    <source>
        <tissue evidence="2">Leaf</tissue>
    </source>
</reference>
<evidence type="ECO:0000313" key="2">
    <source>
        <dbReference type="EMBL" id="KAK5842667.1"/>
    </source>
</evidence>
<accession>A0ABR0QTK7</accession>
<comment type="caution">
    <text evidence="2">The sequence shown here is derived from an EMBL/GenBank/DDBJ whole genome shotgun (WGS) entry which is preliminary data.</text>
</comment>